<organism evidence="2">
    <name type="scientific">Oryza brachyantha</name>
    <name type="common">malo sina</name>
    <dbReference type="NCBI Taxonomy" id="4533"/>
    <lineage>
        <taxon>Eukaryota</taxon>
        <taxon>Viridiplantae</taxon>
        <taxon>Streptophyta</taxon>
        <taxon>Embryophyta</taxon>
        <taxon>Tracheophyta</taxon>
        <taxon>Spermatophyta</taxon>
        <taxon>Magnoliopsida</taxon>
        <taxon>Liliopsida</taxon>
        <taxon>Poales</taxon>
        <taxon>Poaceae</taxon>
        <taxon>BOP clade</taxon>
        <taxon>Oryzoideae</taxon>
        <taxon>Oryzeae</taxon>
        <taxon>Oryzinae</taxon>
        <taxon>Oryza</taxon>
    </lineage>
</organism>
<dbReference type="HOGENOM" id="CLU_1799431_0_0_1"/>
<feature type="coiled-coil region" evidence="1">
    <location>
        <begin position="56"/>
        <end position="83"/>
    </location>
</feature>
<evidence type="ECO:0000313" key="2">
    <source>
        <dbReference type="EnsemblPlants" id="OB02G24620.1"/>
    </source>
</evidence>
<evidence type="ECO:0000256" key="1">
    <source>
        <dbReference type="SAM" id="Coils"/>
    </source>
</evidence>
<protein>
    <submittedName>
        <fullName evidence="2">Uncharacterized protein</fullName>
    </submittedName>
</protein>
<dbReference type="Gramene" id="OB02G24620.1">
    <property type="protein sequence ID" value="OB02G24620.1"/>
    <property type="gene ID" value="OB02G24620"/>
</dbReference>
<dbReference type="Proteomes" id="UP000006038">
    <property type="component" value="Unassembled WGS sequence"/>
</dbReference>
<dbReference type="AlphaFoldDB" id="J3LCU5"/>
<keyword evidence="3" id="KW-1185">Reference proteome</keyword>
<accession>J3LCU5</accession>
<sequence>MGTGIRFYPRARVWVGNSLPVAFKLLAAGNFSTRTKPDPLPSLNTSRHSLAECRSVKNLAKHAQEYEREKKEDRKDKAHASCRSFKAMKRELLAIVSSHEAARRSRWLALVKFMLATHDAYRQLKMPGLSGPITVHVDVKTALA</sequence>
<reference evidence="2" key="1">
    <citation type="submission" date="2013-04" db="UniProtKB">
        <authorList>
            <consortium name="EnsemblPlants"/>
        </authorList>
    </citation>
    <scope>IDENTIFICATION</scope>
</reference>
<name>J3LCU5_ORYBR</name>
<proteinExistence type="predicted"/>
<evidence type="ECO:0000313" key="3">
    <source>
        <dbReference type="Proteomes" id="UP000006038"/>
    </source>
</evidence>
<keyword evidence="1" id="KW-0175">Coiled coil</keyword>
<dbReference type="EnsemblPlants" id="OB02G24620.1">
    <property type="protein sequence ID" value="OB02G24620.1"/>
    <property type="gene ID" value="OB02G24620"/>
</dbReference>